<feature type="domain" description="HTH asnC-type" evidence="4">
    <location>
        <begin position="8"/>
        <end position="68"/>
    </location>
</feature>
<evidence type="ECO:0000256" key="1">
    <source>
        <dbReference type="ARBA" id="ARBA00023015"/>
    </source>
</evidence>
<sequence>MQANIQTDDIDARIISALGADGRRSYADVGAEVGLSTAAVHERVKKMLDKGVIRRFSISVDPERVGLNFTAFVAIRNDGGIHCRDVAPRLRAMPQVEELHSVAGEYDFLAKIRTTHARALEDVIYEIKAIAGVARTTSTVVLNTEFEDRPLDLSWVNAAKAD</sequence>
<dbReference type="Gene3D" id="3.30.70.920">
    <property type="match status" value="1"/>
</dbReference>
<name>A0A543LM85_9BURK</name>
<dbReference type="GO" id="GO:0043565">
    <property type="term" value="F:sequence-specific DNA binding"/>
    <property type="evidence" value="ECO:0007669"/>
    <property type="project" value="InterPro"/>
</dbReference>
<dbReference type="RefSeq" id="WP_233099640.1">
    <property type="nucleotide sequence ID" value="NZ_CP117193.1"/>
</dbReference>
<dbReference type="InterPro" id="IPR011991">
    <property type="entry name" value="ArsR-like_HTH"/>
</dbReference>
<dbReference type="SUPFAM" id="SSF54909">
    <property type="entry name" value="Dimeric alpha+beta barrel"/>
    <property type="match status" value="1"/>
</dbReference>
<gene>
    <name evidence="5" type="ORF">BDD18_1587</name>
</gene>
<evidence type="ECO:0000256" key="2">
    <source>
        <dbReference type="ARBA" id="ARBA00023125"/>
    </source>
</evidence>
<dbReference type="GO" id="GO:0043200">
    <property type="term" value="P:response to amino acid"/>
    <property type="evidence" value="ECO:0007669"/>
    <property type="project" value="TreeGrafter"/>
</dbReference>
<dbReference type="InterPro" id="IPR011008">
    <property type="entry name" value="Dimeric_a/b-barrel"/>
</dbReference>
<dbReference type="PANTHER" id="PTHR30154">
    <property type="entry name" value="LEUCINE-RESPONSIVE REGULATORY PROTEIN"/>
    <property type="match status" value="1"/>
</dbReference>
<keyword evidence="2" id="KW-0238">DNA-binding</keyword>
<dbReference type="InterPro" id="IPR036388">
    <property type="entry name" value="WH-like_DNA-bd_sf"/>
</dbReference>
<evidence type="ECO:0000313" key="5">
    <source>
        <dbReference type="EMBL" id="TQN08422.1"/>
    </source>
</evidence>
<dbReference type="SUPFAM" id="SSF46785">
    <property type="entry name" value="Winged helix' DNA-binding domain"/>
    <property type="match status" value="1"/>
</dbReference>
<dbReference type="Proteomes" id="UP000316993">
    <property type="component" value="Unassembled WGS sequence"/>
</dbReference>
<evidence type="ECO:0000313" key="6">
    <source>
        <dbReference type="Proteomes" id="UP000316993"/>
    </source>
</evidence>
<dbReference type="InterPro" id="IPR019888">
    <property type="entry name" value="Tscrpt_reg_AsnC-like"/>
</dbReference>
<comment type="caution">
    <text evidence="5">The sequence shown here is derived from an EMBL/GenBank/DDBJ whole genome shotgun (WGS) entry which is preliminary data.</text>
</comment>
<keyword evidence="1" id="KW-0805">Transcription regulation</keyword>
<dbReference type="InterPro" id="IPR019887">
    <property type="entry name" value="Tscrpt_reg_AsnC/Lrp_C"/>
</dbReference>
<dbReference type="Gene3D" id="1.10.10.10">
    <property type="entry name" value="Winged helix-like DNA-binding domain superfamily/Winged helix DNA-binding domain"/>
    <property type="match status" value="1"/>
</dbReference>
<keyword evidence="3" id="KW-0804">Transcription</keyword>
<proteinExistence type="predicted"/>
<dbReference type="PRINTS" id="PR00033">
    <property type="entry name" value="HTHASNC"/>
</dbReference>
<reference evidence="5 6" key="1">
    <citation type="submission" date="2019-06" db="EMBL/GenBank/DDBJ databases">
        <title>Genomic Encyclopedia of Archaeal and Bacterial Type Strains, Phase II (KMG-II): from individual species to whole genera.</title>
        <authorList>
            <person name="Goeker M."/>
        </authorList>
    </citation>
    <scope>NUCLEOTIDE SEQUENCE [LARGE SCALE GENOMIC DNA]</scope>
    <source>
        <strain evidence="5 6">DSM 7270</strain>
    </source>
</reference>
<dbReference type="InterPro" id="IPR036390">
    <property type="entry name" value="WH_DNA-bd_sf"/>
</dbReference>
<evidence type="ECO:0000256" key="3">
    <source>
        <dbReference type="ARBA" id="ARBA00023163"/>
    </source>
</evidence>
<dbReference type="InterPro" id="IPR000485">
    <property type="entry name" value="AsnC-type_HTH_dom"/>
</dbReference>
<dbReference type="PROSITE" id="PS50956">
    <property type="entry name" value="HTH_ASNC_2"/>
    <property type="match status" value="1"/>
</dbReference>
<dbReference type="EMBL" id="VFPV01000001">
    <property type="protein sequence ID" value="TQN08422.1"/>
    <property type="molecule type" value="Genomic_DNA"/>
</dbReference>
<dbReference type="PROSITE" id="PS00519">
    <property type="entry name" value="HTH_ASNC_1"/>
    <property type="match status" value="1"/>
</dbReference>
<dbReference type="CDD" id="cd00090">
    <property type="entry name" value="HTH_ARSR"/>
    <property type="match status" value="1"/>
</dbReference>
<dbReference type="Pfam" id="PF13404">
    <property type="entry name" value="HTH_AsnC-type"/>
    <property type="match status" value="1"/>
</dbReference>
<dbReference type="GO" id="GO:0005829">
    <property type="term" value="C:cytosol"/>
    <property type="evidence" value="ECO:0007669"/>
    <property type="project" value="TreeGrafter"/>
</dbReference>
<organism evidence="5 6">
    <name type="scientific">Acidovorax temperans</name>
    <dbReference type="NCBI Taxonomy" id="80878"/>
    <lineage>
        <taxon>Bacteria</taxon>
        <taxon>Pseudomonadati</taxon>
        <taxon>Pseudomonadota</taxon>
        <taxon>Betaproteobacteria</taxon>
        <taxon>Burkholderiales</taxon>
        <taxon>Comamonadaceae</taxon>
        <taxon>Acidovorax</taxon>
    </lineage>
</organism>
<protein>
    <submittedName>
        <fullName evidence="5">AsnC family transcriptional regulator</fullName>
    </submittedName>
</protein>
<dbReference type="AlphaFoldDB" id="A0A543LM85"/>
<dbReference type="Pfam" id="PF01037">
    <property type="entry name" value="AsnC_trans_reg"/>
    <property type="match status" value="1"/>
</dbReference>
<evidence type="ECO:0000259" key="4">
    <source>
        <dbReference type="PROSITE" id="PS50956"/>
    </source>
</evidence>
<accession>A0A543LM85</accession>
<dbReference type="GO" id="GO:0006355">
    <property type="term" value="P:regulation of DNA-templated transcription"/>
    <property type="evidence" value="ECO:0007669"/>
    <property type="project" value="UniProtKB-ARBA"/>
</dbReference>
<dbReference type="SMART" id="SM00344">
    <property type="entry name" value="HTH_ASNC"/>
    <property type="match status" value="1"/>
</dbReference>
<dbReference type="PANTHER" id="PTHR30154:SF53">
    <property type="entry name" value="HTH-TYPE TRANSCRIPTIONAL REGULATOR LRPC"/>
    <property type="match status" value="1"/>
</dbReference>
<dbReference type="InterPro" id="IPR019885">
    <property type="entry name" value="Tscrpt_reg_HTH_AsnC-type_CS"/>
</dbReference>